<evidence type="ECO:0000313" key="6">
    <source>
        <dbReference type="EMBL" id="RKD27131.1"/>
    </source>
</evidence>
<keyword evidence="7" id="KW-1185">Reference proteome</keyword>
<dbReference type="GO" id="GO:0006298">
    <property type="term" value="P:mismatch repair"/>
    <property type="evidence" value="ECO:0007669"/>
    <property type="project" value="InterPro"/>
</dbReference>
<feature type="transmembrane region" description="Helical" evidence="4">
    <location>
        <begin position="31"/>
        <end position="48"/>
    </location>
</feature>
<feature type="transmembrane region" description="Helical" evidence="4">
    <location>
        <begin position="54"/>
        <end position="71"/>
    </location>
</feature>
<keyword evidence="4" id="KW-0812">Transmembrane</keyword>
<dbReference type="InterPro" id="IPR045076">
    <property type="entry name" value="MutS"/>
</dbReference>
<dbReference type="RefSeq" id="WP_245983195.1">
    <property type="nucleotide sequence ID" value="NZ_MCHY01000001.1"/>
</dbReference>
<dbReference type="SUPFAM" id="SSF48334">
    <property type="entry name" value="DNA repair protein MutS, domain III"/>
    <property type="match status" value="1"/>
</dbReference>
<name>A0A419SRT8_9BACL</name>
<keyword evidence="4" id="KW-0472">Membrane</keyword>
<feature type="transmembrane region" description="Helical" evidence="4">
    <location>
        <begin position="212"/>
        <end position="234"/>
    </location>
</feature>
<dbReference type="SUPFAM" id="SSF52540">
    <property type="entry name" value="P-loop containing nucleoside triphosphate hydrolases"/>
    <property type="match status" value="1"/>
</dbReference>
<dbReference type="AlphaFoldDB" id="A0A419SRT8"/>
<accession>A0A419SRT8</accession>
<gene>
    <name evidence="6" type="ORF">BEP19_00465</name>
</gene>
<protein>
    <recommendedName>
        <fullName evidence="5">DNA mismatch repair proteins mutS family domain-containing protein</fullName>
    </recommendedName>
</protein>
<keyword evidence="1" id="KW-0547">Nucleotide-binding</keyword>
<dbReference type="InterPro" id="IPR027417">
    <property type="entry name" value="P-loop_NTPase"/>
</dbReference>
<reference evidence="6 7" key="1">
    <citation type="submission" date="2016-08" db="EMBL/GenBank/DDBJ databases">
        <title>Novel Firmicute Genomes.</title>
        <authorList>
            <person name="Poppleton D.I."/>
            <person name="Gribaldo S."/>
        </authorList>
    </citation>
    <scope>NUCLEOTIDE SEQUENCE [LARGE SCALE GENOMIC DNA]</scope>
    <source>
        <strain evidence="6 7">RAOx-1</strain>
    </source>
</reference>
<dbReference type="GO" id="GO:0005829">
    <property type="term" value="C:cytosol"/>
    <property type="evidence" value="ECO:0007669"/>
    <property type="project" value="TreeGrafter"/>
</dbReference>
<dbReference type="GO" id="GO:0140664">
    <property type="term" value="F:ATP-dependent DNA damage sensor activity"/>
    <property type="evidence" value="ECO:0007669"/>
    <property type="project" value="InterPro"/>
</dbReference>
<evidence type="ECO:0000256" key="4">
    <source>
        <dbReference type="SAM" id="Phobius"/>
    </source>
</evidence>
<feature type="domain" description="DNA mismatch repair proteins mutS family" evidence="5">
    <location>
        <begin position="424"/>
        <end position="601"/>
    </location>
</feature>
<evidence type="ECO:0000259" key="5">
    <source>
        <dbReference type="SMART" id="SM00534"/>
    </source>
</evidence>
<dbReference type="Gene3D" id="1.10.1420.10">
    <property type="match status" value="1"/>
</dbReference>
<dbReference type="CDD" id="cd03283">
    <property type="entry name" value="ABC_MutS-like"/>
    <property type="match status" value="1"/>
</dbReference>
<keyword evidence="2" id="KW-0067">ATP-binding</keyword>
<evidence type="ECO:0000256" key="2">
    <source>
        <dbReference type="ARBA" id="ARBA00022840"/>
    </source>
</evidence>
<dbReference type="Proteomes" id="UP000284219">
    <property type="component" value="Unassembled WGS sequence"/>
</dbReference>
<dbReference type="InterPro" id="IPR036187">
    <property type="entry name" value="DNA_mismatch_repair_MutS_sf"/>
</dbReference>
<dbReference type="InterPro" id="IPR000432">
    <property type="entry name" value="DNA_mismatch_repair_MutS_C"/>
</dbReference>
<keyword evidence="4" id="KW-1133">Transmembrane helix</keyword>
<dbReference type="Gene3D" id="3.40.50.300">
    <property type="entry name" value="P-loop containing nucleotide triphosphate hydrolases"/>
    <property type="match status" value="1"/>
</dbReference>
<dbReference type="SMART" id="SM00534">
    <property type="entry name" value="MUTSac"/>
    <property type="match status" value="1"/>
</dbReference>
<dbReference type="Pfam" id="PF00488">
    <property type="entry name" value="MutS_V"/>
    <property type="match status" value="1"/>
</dbReference>
<comment type="caution">
    <text evidence="6">The sequence shown here is derived from an EMBL/GenBank/DDBJ whole genome shotgun (WGS) entry which is preliminary data.</text>
</comment>
<evidence type="ECO:0000256" key="1">
    <source>
        <dbReference type="ARBA" id="ARBA00022741"/>
    </source>
</evidence>
<feature type="transmembrane region" description="Helical" evidence="4">
    <location>
        <begin position="240"/>
        <end position="260"/>
    </location>
</feature>
<evidence type="ECO:0000313" key="7">
    <source>
        <dbReference type="Proteomes" id="UP000284219"/>
    </source>
</evidence>
<organism evidence="6 7">
    <name type="scientific">Ammoniphilus oxalaticus</name>
    <dbReference type="NCBI Taxonomy" id="66863"/>
    <lineage>
        <taxon>Bacteria</taxon>
        <taxon>Bacillati</taxon>
        <taxon>Bacillota</taxon>
        <taxon>Bacilli</taxon>
        <taxon>Bacillales</taxon>
        <taxon>Paenibacillaceae</taxon>
        <taxon>Aneurinibacillus group</taxon>
        <taxon>Ammoniphilus</taxon>
    </lineage>
</organism>
<dbReference type="PANTHER" id="PTHR11361:SF99">
    <property type="entry name" value="DNA MISMATCH REPAIR PROTEIN"/>
    <property type="match status" value="1"/>
</dbReference>
<evidence type="ECO:0000256" key="3">
    <source>
        <dbReference type="ARBA" id="ARBA00023125"/>
    </source>
</evidence>
<sequence length="602" mass="69446">MYNAEHEYQIRERRYFIQYTQADRKCKNLSNSRLIAFLGIVFGALFLYFEYRIFGGLSLALSFVAFVLFIIRHEKEKRRRKLALSLLNINRQAIDRINGKWVGFTDTGEEYRDPNHPYSVDLDIFGQASVFQWINNTFTFLGRKLLVSSLTHPEKSISRIRERQDAINELADKLDWKQHFFAEGSSSKNEMNNPEPLCKWAENENHIFRNTWLVWSIRAISLATVLSLILPFLIGIGFLYITGILLLTQFSLFVMGLRLYRNTHKMINLHHDTILNYQRLLSKIECEKFKSKYLSELKSGLIDSNGNYASRQIKELSFIVDMMSFKYSPLIYFLFNVTFLLDYHCMIALEKWKKKSGSSVRNWLTVIGRLEELSSLSTIRYDHPNWDTPELTISKQNLTAKNMGHPLLFSSDRVCNNLSIKRSGHVLLITGSNMSGKSTLLRTVGLNLVLAYAGAPVCASDFKCSIMDIYTSMRVNDNLEKKISSFYAELLRIKDIIQEANKGNSILFLLDEIFRGTNSKDRHIGATAVIKKLSKMGAVGLVSTHDLELSEIEMDKEIDVDNFHFSERYVDNQIIFDYKLSPGVSKTTNALYLIRMIGIDEL</sequence>
<dbReference type="EMBL" id="MCHY01000001">
    <property type="protein sequence ID" value="RKD27131.1"/>
    <property type="molecule type" value="Genomic_DNA"/>
</dbReference>
<dbReference type="PANTHER" id="PTHR11361">
    <property type="entry name" value="DNA MISMATCH REPAIR PROTEIN MUTS FAMILY MEMBER"/>
    <property type="match status" value="1"/>
</dbReference>
<dbReference type="GO" id="GO:0005524">
    <property type="term" value="F:ATP binding"/>
    <property type="evidence" value="ECO:0007669"/>
    <property type="project" value="UniProtKB-KW"/>
</dbReference>
<proteinExistence type="predicted"/>
<keyword evidence="3" id="KW-0238">DNA-binding</keyword>
<dbReference type="GO" id="GO:0030983">
    <property type="term" value="F:mismatched DNA binding"/>
    <property type="evidence" value="ECO:0007669"/>
    <property type="project" value="InterPro"/>
</dbReference>